<dbReference type="EMBL" id="BGPR01000297">
    <property type="protein sequence ID" value="GBM11245.1"/>
    <property type="molecule type" value="Genomic_DNA"/>
</dbReference>
<reference evidence="1 2" key="1">
    <citation type="journal article" date="2019" name="Sci. Rep.">
        <title>Orb-weaving spider Araneus ventricosus genome elucidates the spidroin gene catalogue.</title>
        <authorList>
            <person name="Kono N."/>
            <person name="Nakamura H."/>
            <person name="Ohtoshi R."/>
            <person name="Moran D.A.P."/>
            <person name="Shinohara A."/>
            <person name="Yoshida Y."/>
            <person name="Fujiwara M."/>
            <person name="Mori M."/>
            <person name="Tomita M."/>
            <person name="Arakawa K."/>
        </authorList>
    </citation>
    <scope>NUCLEOTIDE SEQUENCE [LARGE SCALE GENOMIC DNA]</scope>
</reference>
<evidence type="ECO:0000313" key="2">
    <source>
        <dbReference type="Proteomes" id="UP000499080"/>
    </source>
</evidence>
<gene>
    <name evidence="1" type="ORF">AVEN_267816_1</name>
</gene>
<organism evidence="1 2">
    <name type="scientific">Araneus ventricosus</name>
    <name type="common">Orbweaver spider</name>
    <name type="synonym">Epeira ventricosa</name>
    <dbReference type="NCBI Taxonomy" id="182803"/>
    <lineage>
        <taxon>Eukaryota</taxon>
        <taxon>Metazoa</taxon>
        <taxon>Ecdysozoa</taxon>
        <taxon>Arthropoda</taxon>
        <taxon>Chelicerata</taxon>
        <taxon>Arachnida</taxon>
        <taxon>Araneae</taxon>
        <taxon>Araneomorphae</taxon>
        <taxon>Entelegynae</taxon>
        <taxon>Araneoidea</taxon>
        <taxon>Araneidae</taxon>
        <taxon>Araneus</taxon>
    </lineage>
</organism>
<accession>A0A4Y2D6P2</accession>
<dbReference type="Proteomes" id="UP000499080">
    <property type="component" value="Unassembled WGS sequence"/>
</dbReference>
<name>A0A4Y2D6P2_ARAVE</name>
<keyword evidence="2" id="KW-1185">Reference proteome</keyword>
<dbReference type="AlphaFoldDB" id="A0A4Y2D6P2"/>
<evidence type="ECO:0000313" key="1">
    <source>
        <dbReference type="EMBL" id="GBM11245.1"/>
    </source>
</evidence>
<protein>
    <submittedName>
        <fullName evidence="1">Uncharacterized protein</fullName>
    </submittedName>
</protein>
<comment type="caution">
    <text evidence="1">The sequence shown here is derived from an EMBL/GenBank/DDBJ whole genome shotgun (WGS) entry which is preliminary data.</text>
</comment>
<sequence length="156" mass="17445">MLTNLHKLQPTKYTNLVTFAQNKEVLSFSITLSHYETGQTRQSLPTFGNLLPSTLKGLFLVFATCKMRPWHKGRLCGRGSPTASWEHSLLPRWEGGRRCNMRGCTCGRFTLKEKGRCRLVHGTSSHLRAPPSHCDKAVVISGVRNPRVLGRGKGTK</sequence>
<proteinExistence type="predicted"/>